<evidence type="ECO:0000313" key="5">
    <source>
        <dbReference type="Proteomes" id="UP000295292"/>
    </source>
</evidence>
<keyword evidence="5" id="KW-1185">Reference proteome</keyword>
<dbReference type="InterPro" id="IPR008969">
    <property type="entry name" value="CarboxyPept-like_regulatory"/>
</dbReference>
<comment type="caution">
    <text evidence="4">The sequence shown here is derived from an EMBL/GenBank/DDBJ whole genome shotgun (WGS) entry which is preliminary data.</text>
</comment>
<organism evidence="4 5">
    <name type="scientific">Sphingobacterium yanglingense</name>
    <dbReference type="NCBI Taxonomy" id="1437280"/>
    <lineage>
        <taxon>Bacteria</taxon>
        <taxon>Pseudomonadati</taxon>
        <taxon>Bacteroidota</taxon>
        <taxon>Sphingobacteriia</taxon>
        <taxon>Sphingobacteriales</taxon>
        <taxon>Sphingobacteriaceae</taxon>
        <taxon>Sphingobacterium</taxon>
    </lineage>
</organism>
<keyword evidence="1" id="KW-0472">Membrane</keyword>
<dbReference type="InterPro" id="IPR023996">
    <property type="entry name" value="TonB-dep_OMP_SusC/RagA"/>
</dbReference>
<keyword evidence="1" id="KW-0998">Cell outer membrane</keyword>
<dbReference type="InterPro" id="IPR037066">
    <property type="entry name" value="Plug_dom_sf"/>
</dbReference>
<comment type="similarity">
    <text evidence="1">Belongs to the TonB-dependent receptor family.</text>
</comment>
<accession>A0A4R6WBW3</accession>
<dbReference type="InterPro" id="IPR023997">
    <property type="entry name" value="TonB-dep_OMP_SusC/RagA_CS"/>
</dbReference>
<dbReference type="SUPFAM" id="SSF49464">
    <property type="entry name" value="Carboxypeptidase regulatory domain-like"/>
    <property type="match status" value="1"/>
</dbReference>
<keyword evidence="1" id="KW-0813">Transport</keyword>
<evidence type="ECO:0000256" key="2">
    <source>
        <dbReference type="SAM" id="SignalP"/>
    </source>
</evidence>
<evidence type="ECO:0000313" key="4">
    <source>
        <dbReference type="EMBL" id="TDQ75299.1"/>
    </source>
</evidence>
<keyword evidence="1" id="KW-0812">Transmembrane</keyword>
<evidence type="ECO:0000259" key="3">
    <source>
        <dbReference type="Pfam" id="PF07715"/>
    </source>
</evidence>
<reference evidence="4 5" key="1">
    <citation type="submission" date="2019-03" db="EMBL/GenBank/DDBJ databases">
        <title>Genomic Encyclopedia of Archaeal and Bacterial Type Strains, Phase II (KMG-II): from individual species to whole genera.</title>
        <authorList>
            <person name="Goeker M."/>
        </authorList>
    </citation>
    <scope>NUCLEOTIDE SEQUENCE [LARGE SCALE GENOMIC DNA]</scope>
    <source>
        <strain evidence="4 5">DSM 28353</strain>
    </source>
</reference>
<dbReference type="SUPFAM" id="SSF56935">
    <property type="entry name" value="Porins"/>
    <property type="match status" value="1"/>
</dbReference>
<dbReference type="Pfam" id="PF13715">
    <property type="entry name" value="CarbopepD_reg_2"/>
    <property type="match status" value="1"/>
</dbReference>
<keyword evidence="2" id="KW-0732">Signal</keyword>
<feature type="signal peptide" evidence="2">
    <location>
        <begin position="1"/>
        <end position="18"/>
    </location>
</feature>
<name>A0A4R6WBW3_9SPHI</name>
<comment type="subcellular location">
    <subcellularLocation>
        <location evidence="1">Cell outer membrane</location>
        <topology evidence="1">Multi-pass membrane protein</topology>
    </subcellularLocation>
</comment>
<dbReference type="RefSeq" id="WP_133586068.1">
    <property type="nucleotide sequence ID" value="NZ_SNYV01000017.1"/>
</dbReference>
<sequence length="1071" mass="120435">MRIINLILLFNLMVGGLAAQGQKINVVGVVKDNDNKSIDRVSIRNNSNGINAYTNSEGEFSIRADRADTLVFSKIGYNSRYVLSEELMTIKIIIMEKSPLQIDEVLVNTGYQKLKPNQINGSVVTIDRQLLEKQVGTNVLDRLNGVSNGLTFQTGRTNTNPQNKLGITIRGYGTINGALDPLVVLDDFVYEGDTNNINPNDIESVTVLKDAEATSIYGARGGNGVIVLTSKKSKTDGKTRVDLNYNTMWKEEPDLSKLVNIENEDYIGLEEKLFSDGYFDNQLSAWNAPPVSPIVYWLNQKRKNNITEDVYLAYRKFYVGNDLKKEYANHFYKIANTQQVGFQLSGGDIAHNYILSLNQDVQKDNYGQPGNRTNIRIANSAKIVDWIVLNAAASYSNAKNESFNIPSFGSLTGVGERRSVSYLSLWNENGQAAPFYKYYGKTILDTVGKGRLLDWNYYPAQEADQNLSINTKKEFIGNVGLDLKLFSGGDLKLSYQRHRQDVAIEDLFGEESHYVRDRVNSFSQINESTGEVTYPLPKGNILAKSTASLETYAFRSQFNFHRKITDHLIMAMLGFETRETKSWGDNSMFFGYHKDPLFFASVDKTSMFLTKPFGSYNSIGGDPLISPTIVNRFVSMYGNFYYGWKEKYSLSGNIRKDGSNLFGVSANDKWKPLWSIGAGYEITKELFFEQTPFAYLKLKATLGYSGNVDLSRAALPITASLTNTLVNGGLPYGRIGTINNPSLRWEEVMQLNTGVEWRLKNIPLSGSFEYYIKNGNDLYGISSYDYTSWGATGEIMRNVAAIKGRGVDMQVTYSGGWNTVKWQSTWIHNYNKNRTKKSYYPYDVTPLSRLVSSSGSQINPVVGYPLYGLAAFVWKGLDNDGNPQGILNGEISTDYKAINNSSLENEGAIRFIGSAIPTHFGGWINTFRYKQFELSFNLSYKGGYYFRRNSFSSNALLSNGTVHPDYNKRWQSIGDKTDIPAWEYPLKKEGRDGFYASSEVLVEKADHVRLQFVNFAYNIKLSKWNMGSLQVFANVNNLGIVWRANKHNLDPDSPESIPLQKNYTVGLRANL</sequence>
<dbReference type="AlphaFoldDB" id="A0A4R6WBW3"/>
<dbReference type="PROSITE" id="PS52016">
    <property type="entry name" value="TONB_DEPENDENT_REC_3"/>
    <property type="match status" value="1"/>
</dbReference>
<gene>
    <name evidence="4" type="ORF">CLV99_3899</name>
</gene>
<feature type="domain" description="TonB-dependent receptor plug" evidence="3">
    <location>
        <begin position="118"/>
        <end position="225"/>
    </location>
</feature>
<keyword evidence="1" id="KW-1134">Transmembrane beta strand</keyword>
<feature type="chain" id="PRO_5020823988" evidence="2">
    <location>
        <begin position="19"/>
        <end position="1071"/>
    </location>
</feature>
<dbReference type="OrthoDB" id="9768177at2"/>
<dbReference type="InterPro" id="IPR039426">
    <property type="entry name" value="TonB-dep_rcpt-like"/>
</dbReference>
<proteinExistence type="inferred from homology"/>
<protein>
    <submittedName>
        <fullName evidence="4">TonB-linked SusC/RagA family outer membrane protein</fullName>
    </submittedName>
</protein>
<dbReference type="NCBIfam" id="TIGR04057">
    <property type="entry name" value="SusC_RagA_signa"/>
    <property type="match status" value="1"/>
</dbReference>
<dbReference type="NCBIfam" id="TIGR04056">
    <property type="entry name" value="OMP_RagA_SusC"/>
    <property type="match status" value="1"/>
</dbReference>
<dbReference type="Pfam" id="PF07715">
    <property type="entry name" value="Plug"/>
    <property type="match status" value="1"/>
</dbReference>
<dbReference type="Gene3D" id="2.170.130.10">
    <property type="entry name" value="TonB-dependent receptor, plug domain"/>
    <property type="match status" value="1"/>
</dbReference>
<evidence type="ECO:0000256" key="1">
    <source>
        <dbReference type="PROSITE-ProRule" id="PRU01360"/>
    </source>
</evidence>
<dbReference type="InterPro" id="IPR012910">
    <property type="entry name" value="Plug_dom"/>
</dbReference>
<dbReference type="EMBL" id="SNYV01000017">
    <property type="protein sequence ID" value="TDQ75299.1"/>
    <property type="molecule type" value="Genomic_DNA"/>
</dbReference>
<dbReference type="GO" id="GO:0009279">
    <property type="term" value="C:cell outer membrane"/>
    <property type="evidence" value="ECO:0007669"/>
    <property type="project" value="UniProtKB-SubCell"/>
</dbReference>
<dbReference type="Proteomes" id="UP000295292">
    <property type="component" value="Unassembled WGS sequence"/>
</dbReference>